<dbReference type="Gene3D" id="1.10.540.10">
    <property type="entry name" value="Acyl-CoA dehydrogenase/oxidase, N-terminal domain"/>
    <property type="match status" value="1"/>
</dbReference>
<keyword evidence="5" id="KW-0560">Oxidoreductase</keyword>
<dbReference type="Proteomes" id="UP000077701">
    <property type="component" value="Unassembled WGS sequence"/>
</dbReference>
<comment type="caution">
    <text evidence="9">The sequence shown here is derived from an EMBL/GenBank/DDBJ whole genome shotgun (WGS) entry which is preliminary data.</text>
</comment>
<dbReference type="InterPro" id="IPR009100">
    <property type="entry name" value="AcylCoA_DH/oxidase_NM_dom_sf"/>
</dbReference>
<dbReference type="InterPro" id="IPR013786">
    <property type="entry name" value="AcylCoA_DH/ox_N"/>
</dbReference>
<dbReference type="Gene3D" id="1.20.140.10">
    <property type="entry name" value="Butyryl-CoA Dehydrogenase, subunit A, domain 3"/>
    <property type="match status" value="1"/>
</dbReference>
<evidence type="ECO:0000313" key="9">
    <source>
        <dbReference type="EMBL" id="GAT67651.1"/>
    </source>
</evidence>
<name>A0A171D4Y9_9ACTN</name>
<keyword evidence="4" id="KW-0274">FAD</keyword>
<evidence type="ECO:0000313" key="10">
    <source>
        <dbReference type="Proteomes" id="UP000077701"/>
    </source>
</evidence>
<dbReference type="InterPro" id="IPR036250">
    <property type="entry name" value="AcylCo_DH-like_C"/>
</dbReference>
<dbReference type="PANTHER" id="PTHR43884">
    <property type="entry name" value="ACYL-COA DEHYDROGENASE"/>
    <property type="match status" value="1"/>
</dbReference>
<protein>
    <submittedName>
        <fullName evidence="9">Acyl-CoA dehydrogenase</fullName>
    </submittedName>
</protein>
<keyword evidence="3" id="KW-0285">Flavoprotein</keyword>
<feature type="domain" description="Acyl-CoA dehydrogenase/oxidase N-terminal" evidence="8">
    <location>
        <begin position="7"/>
        <end position="115"/>
    </location>
</feature>
<dbReference type="EMBL" id="BDCX01000007">
    <property type="protein sequence ID" value="GAT67651.1"/>
    <property type="molecule type" value="Genomic_DNA"/>
</dbReference>
<dbReference type="GO" id="GO:0050660">
    <property type="term" value="F:flavin adenine dinucleotide binding"/>
    <property type="evidence" value="ECO:0007669"/>
    <property type="project" value="InterPro"/>
</dbReference>
<dbReference type="InterPro" id="IPR046373">
    <property type="entry name" value="Acyl-CoA_Oxase/DH_mid-dom_sf"/>
</dbReference>
<reference evidence="9 10" key="1">
    <citation type="journal article" date="2016" name="Genome Announc.">
        <title>Draft Genome Sequence of Planomonospora sphaerica JCM9374, a Rare Actinomycete.</title>
        <authorList>
            <person name="Dohra H."/>
            <person name="Suzuki T."/>
            <person name="Inoue Y."/>
            <person name="Kodani S."/>
        </authorList>
    </citation>
    <scope>NUCLEOTIDE SEQUENCE [LARGE SCALE GENOMIC DNA]</scope>
    <source>
        <strain evidence="9 10">JCM 9374</strain>
    </source>
</reference>
<proteinExistence type="inferred from homology"/>
<sequence>MDFTLDEAQEELRGLAAGLLGREAAPARLDAHERSGEPYDAGLWRALARAGLLGAVLPEEAGGAGLGPVELAVILREVGAHVAPVPVQQSLVAAMTVAGYGSAAQRRALAPLAEGGLVLSAAPRGPASPRGARSGPGTVETASGSAETASGTAETAGSPGAVTARRTPGGGWVLDGRTGAVPYAAQADRVLVPATLDGGAGLFMVGPGAAELRAVPLPSGEPGAVLVLDGAPAEPVGPDGGGGGEALRGLRRLATAGAVATASGVLAGALALTTGYIGTRRQFGRALAEFQAVTVQIADVYIAGRALDVALWSAVWRLAEGPPEEAEADLAVGAFTAADAGLKALYTCQHLHGGIGLDVTYPLHRHFAWARHQAHLLGGAEARLDEIGALAG</sequence>
<dbReference type="Pfam" id="PF02771">
    <property type="entry name" value="Acyl-CoA_dh_N"/>
    <property type="match status" value="1"/>
</dbReference>
<feature type="domain" description="Acyl-CoA dehydrogenase/oxidase C-terminal" evidence="7">
    <location>
        <begin position="258"/>
        <end position="388"/>
    </location>
</feature>
<accession>A0A171D4Y9</accession>
<dbReference type="RefSeq" id="WP_068897696.1">
    <property type="nucleotide sequence ID" value="NZ_BDCX01000007.1"/>
</dbReference>
<comment type="similarity">
    <text evidence="2">Belongs to the acyl-CoA dehydrogenase family.</text>
</comment>
<dbReference type="AlphaFoldDB" id="A0A171D4Y9"/>
<reference evidence="10" key="2">
    <citation type="submission" date="2016-04" db="EMBL/GenBank/DDBJ databases">
        <title>Planomonospora sphaerica JCM9374 whole genome shotgun sequence.</title>
        <authorList>
            <person name="Suzuki T."/>
            <person name="Dohra H."/>
            <person name="Kodani S."/>
        </authorList>
    </citation>
    <scope>NUCLEOTIDE SEQUENCE [LARGE SCALE GENOMIC DNA]</scope>
    <source>
        <strain evidence="10">JCM 9374</strain>
    </source>
</reference>
<dbReference type="Gene3D" id="2.40.110.10">
    <property type="entry name" value="Butyryl-CoA Dehydrogenase, subunit A, domain 2"/>
    <property type="match status" value="1"/>
</dbReference>
<dbReference type="SUPFAM" id="SSF47203">
    <property type="entry name" value="Acyl-CoA dehydrogenase C-terminal domain-like"/>
    <property type="match status" value="1"/>
</dbReference>
<comment type="cofactor">
    <cofactor evidence="1">
        <name>FAD</name>
        <dbReference type="ChEBI" id="CHEBI:57692"/>
    </cofactor>
</comment>
<evidence type="ECO:0000256" key="1">
    <source>
        <dbReference type="ARBA" id="ARBA00001974"/>
    </source>
</evidence>
<dbReference type="PANTHER" id="PTHR43884:SF20">
    <property type="entry name" value="ACYL-COA DEHYDROGENASE FADE28"/>
    <property type="match status" value="1"/>
</dbReference>
<gene>
    <name evidence="9" type="ORF">PS9374_03309</name>
</gene>
<feature type="region of interest" description="Disordered" evidence="6">
    <location>
        <begin position="121"/>
        <end position="170"/>
    </location>
</feature>
<feature type="compositionally biased region" description="Low complexity" evidence="6">
    <location>
        <begin position="121"/>
        <end position="161"/>
    </location>
</feature>
<keyword evidence="10" id="KW-1185">Reference proteome</keyword>
<dbReference type="OrthoDB" id="4319499at2"/>
<dbReference type="InterPro" id="IPR037069">
    <property type="entry name" value="AcylCoA_DH/ox_N_sf"/>
</dbReference>
<organism evidence="9 10">
    <name type="scientific">Planomonospora sphaerica</name>
    <dbReference type="NCBI Taxonomy" id="161355"/>
    <lineage>
        <taxon>Bacteria</taxon>
        <taxon>Bacillati</taxon>
        <taxon>Actinomycetota</taxon>
        <taxon>Actinomycetes</taxon>
        <taxon>Streptosporangiales</taxon>
        <taxon>Streptosporangiaceae</taxon>
        <taxon>Planomonospora</taxon>
    </lineage>
</organism>
<dbReference type="GO" id="GO:0003995">
    <property type="term" value="F:acyl-CoA dehydrogenase activity"/>
    <property type="evidence" value="ECO:0007669"/>
    <property type="project" value="TreeGrafter"/>
</dbReference>
<dbReference type="SUPFAM" id="SSF56645">
    <property type="entry name" value="Acyl-CoA dehydrogenase NM domain-like"/>
    <property type="match status" value="1"/>
</dbReference>
<dbReference type="STRING" id="161355.PS9374_03309"/>
<dbReference type="Pfam" id="PF00441">
    <property type="entry name" value="Acyl-CoA_dh_1"/>
    <property type="match status" value="1"/>
</dbReference>
<evidence type="ECO:0000256" key="3">
    <source>
        <dbReference type="ARBA" id="ARBA00022630"/>
    </source>
</evidence>
<evidence type="ECO:0000256" key="2">
    <source>
        <dbReference type="ARBA" id="ARBA00009347"/>
    </source>
</evidence>
<evidence type="ECO:0000256" key="4">
    <source>
        <dbReference type="ARBA" id="ARBA00022827"/>
    </source>
</evidence>
<evidence type="ECO:0000259" key="7">
    <source>
        <dbReference type="Pfam" id="PF00441"/>
    </source>
</evidence>
<evidence type="ECO:0000259" key="8">
    <source>
        <dbReference type="Pfam" id="PF02771"/>
    </source>
</evidence>
<evidence type="ECO:0000256" key="6">
    <source>
        <dbReference type="SAM" id="MobiDB-lite"/>
    </source>
</evidence>
<dbReference type="InterPro" id="IPR009075">
    <property type="entry name" value="AcylCo_DH/oxidase_C"/>
</dbReference>
<evidence type="ECO:0000256" key="5">
    <source>
        <dbReference type="ARBA" id="ARBA00023002"/>
    </source>
</evidence>